<protein>
    <submittedName>
        <fullName evidence="1">HPr kinase</fullName>
    </submittedName>
</protein>
<dbReference type="Proteomes" id="UP000287394">
    <property type="component" value="Chromosome"/>
</dbReference>
<dbReference type="OrthoDB" id="5430844at2"/>
<dbReference type="InterPro" id="IPR027417">
    <property type="entry name" value="P-loop_NTPase"/>
</dbReference>
<dbReference type="Gene3D" id="3.40.50.300">
    <property type="entry name" value="P-loop containing nucleotide triphosphate hydrolases"/>
    <property type="match status" value="1"/>
</dbReference>
<proteinExistence type="predicted"/>
<dbReference type="GO" id="GO:0016301">
    <property type="term" value="F:kinase activity"/>
    <property type="evidence" value="ECO:0007669"/>
    <property type="project" value="UniProtKB-KW"/>
</dbReference>
<name>A0A402CTQ3_9BACT</name>
<gene>
    <name evidence="1" type="ORF">CCAX7_27020</name>
</gene>
<dbReference type="SUPFAM" id="SSF53795">
    <property type="entry name" value="PEP carboxykinase-like"/>
    <property type="match status" value="1"/>
</dbReference>
<evidence type="ECO:0000313" key="2">
    <source>
        <dbReference type="Proteomes" id="UP000287394"/>
    </source>
</evidence>
<accession>A0A402CTQ3</accession>
<dbReference type="RefSeq" id="WP_125205905.1">
    <property type="nucleotide sequence ID" value="NZ_AP025739.1"/>
</dbReference>
<dbReference type="EMBL" id="AP025739">
    <property type="protein sequence ID" value="BDI30651.1"/>
    <property type="molecule type" value="Genomic_DNA"/>
</dbReference>
<keyword evidence="1" id="KW-0808">Transferase</keyword>
<dbReference type="AlphaFoldDB" id="A0A402CTQ3"/>
<organism evidence="1 2">
    <name type="scientific">Capsulimonas corticalis</name>
    <dbReference type="NCBI Taxonomy" id="2219043"/>
    <lineage>
        <taxon>Bacteria</taxon>
        <taxon>Bacillati</taxon>
        <taxon>Armatimonadota</taxon>
        <taxon>Armatimonadia</taxon>
        <taxon>Capsulimonadales</taxon>
        <taxon>Capsulimonadaceae</taxon>
        <taxon>Capsulimonas</taxon>
    </lineage>
</organism>
<sequence>MILALPATRYRYVAYGLTIDSTLPLPELTPLSSAEFETADVAIRVESLPAIPSNASDIREGHWMYGDAVWLSFEGACRICIRGGREILVEGESGVDNSVLRLFVLGVALGALLHQRGFLTLHASAAVVNGSVVAFLGAAGAGKSTMTAALQARGHTVVADDIVAVCLADPARPTVQSGFPRLKLTPDSAAALGHNTAQLNKVHATHPKYGFPVAEGAGRSSLRLERIYILAQGDWPEIECLERQHAVVEIIRHTYAVGMLVSQENKTTHMRQCAALTAEAHIRRLKRPLDFQALHEVAALVESDCGEANAGIVR</sequence>
<reference evidence="1 2" key="1">
    <citation type="journal article" date="2019" name="Int. J. Syst. Evol. Microbiol.">
        <title>Capsulimonas corticalis gen. nov., sp. nov., an aerobic capsulated bacterium, of a novel bacterial order, Capsulimonadales ord. nov., of the class Armatimonadia of the phylum Armatimonadetes.</title>
        <authorList>
            <person name="Li J."/>
            <person name="Kudo C."/>
            <person name="Tonouchi A."/>
        </authorList>
    </citation>
    <scope>NUCLEOTIDE SEQUENCE [LARGE SCALE GENOMIC DNA]</scope>
    <source>
        <strain evidence="1 2">AX-7</strain>
    </source>
</reference>
<keyword evidence="2" id="KW-1185">Reference proteome</keyword>
<dbReference type="KEGG" id="ccot:CCAX7_27020"/>
<keyword evidence="1" id="KW-0418">Kinase</keyword>
<evidence type="ECO:0000313" key="1">
    <source>
        <dbReference type="EMBL" id="BDI30651.1"/>
    </source>
</evidence>